<comment type="similarity">
    <text evidence="3">Belongs to the cytochrome b560 family.</text>
</comment>
<feature type="transmembrane region" description="Helical" evidence="13">
    <location>
        <begin position="74"/>
        <end position="98"/>
    </location>
</feature>
<dbReference type="NCBIfam" id="TIGR02970">
    <property type="entry name" value="succ_dehyd_cytB"/>
    <property type="match status" value="1"/>
</dbReference>
<feature type="transmembrane region" description="Helical" evidence="13">
    <location>
        <begin position="113"/>
        <end position="133"/>
    </location>
</feature>
<keyword evidence="6 13" id="KW-0812">Transmembrane</keyword>
<comment type="caution">
    <text evidence="14">The sequence shown here is derived from an EMBL/GenBank/DDBJ whole genome shotgun (WGS) entry which is preliminary data.</text>
</comment>
<dbReference type="Proteomes" id="UP000036959">
    <property type="component" value="Unassembled WGS sequence"/>
</dbReference>
<dbReference type="GO" id="GO:0046872">
    <property type="term" value="F:metal ion binding"/>
    <property type="evidence" value="ECO:0007669"/>
    <property type="project" value="UniProtKB-KW"/>
</dbReference>
<dbReference type="InterPro" id="IPR034804">
    <property type="entry name" value="SQR/QFR_C/D"/>
</dbReference>
<dbReference type="OrthoDB" id="9799441at2"/>
<gene>
    <name evidence="14" type="ORF">BVER_00273c</name>
</gene>
<comment type="cofactor">
    <cofactor evidence="12">
        <name>heme</name>
        <dbReference type="ChEBI" id="CHEBI:30413"/>
    </cofactor>
    <text evidence="12">The heme is bound between the two transmembrane subunits.</text>
</comment>
<dbReference type="GO" id="GO:0009055">
    <property type="term" value="F:electron transfer activity"/>
    <property type="evidence" value="ECO:0007669"/>
    <property type="project" value="InterPro"/>
</dbReference>
<dbReference type="CDD" id="cd03499">
    <property type="entry name" value="SQR_TypeC_SdhC"/>
    <property type="match status" value="1"/>
</dbReference>
<comment type="subcellular location">
    <subcellularLocation>
        <location evidence="2">Membrane</location>
    </subcellularLocation>
</comment>
<evidence type="ECO:0000256" key="2">
    <source>
        <dbReference type="ARBA" id="ARBA00004370"/>
    </source>
</evidence>
<evidence type="ECO:0000256" key="13">
    <source>
        <dbReference type="SAM" id="Phobius"/>
    </source>
</evidence>
<feature type="binding site" description="axial binding residue" evidence="12">
    <location>
        <position position="89"/>
    </location>
    <ligand>
        <name>heme</name>
        <dbReference type="ChEBI" id="CHEBI:30413"/>
        <note>ligand shared with second transmembrane subunit</note>
    </ligand>
    <ligandPart>
        <name>Fe</name>
        <dbReference type="ChEBI" id="CHEBI:18248"/>
    </ligandPart>
</feature>
<proteinExistence type="inferred from homology"/>
<evidence type="ECO:0000256" key="8">
    <source>
        <dbReference type="ARBA" id="ARBA00022989"/>
    </source>
</evidence>
<dbReference type="PIRSF" id="PIRSF000178">
    <property type="entry name" value="SDH_cyt_b560"/>
    <property type="match status" value="1"/>
</dbReference>
<evidence type="ECO:0000256" key="10">
    <source>
        <dbReference type="ARBA" id="ARBA00023136"/>
    </source>
</evidence>
<sequence length="136" mass="15049">MAEAVKKPRPEYRNIGIGQLAQYRLPLAGKVSILHRVSGLLLFVCLPFILYLLDQSLTSELSFEAFKGFLANPIVKIVVLVLSWAYLHHFCAGIRFLLLDTHVAVNKEGGKQTALIVLIVSLLLTLAMALKLFGAF</sequence>
<dbReference type="RefSeq" id="WP_050454295.1">
    <property type="nucleotide sequence ID" value="NZ_LFJJ01000095.1"/>
</dbReference>
<dbReference type="GO" id="GO:0016020">
    <property type="term" value="C:membrane"/>
    <property type="evidence" value="ECO:0007669"/>
    <property type="project" value="UniProtKB-SubCell"/>
</dbReference>
<protein>
    <recommendedName>
        <fullName evidence="4">Succinate dehydrogenase cytochrome b556 subunit</fullName>
    </recommendedName>
</protein>
<evidence type="ECO:0000256" key="4">
    <source>
        <dbReference type="ARBA" id="ARBA00020076"/>
    </source>
</evidence>
<accession>A0A0L0MD02</accession>
<evidence type="ECO:0000256" key="6">
    <source>
        <dbReference type="ARBA" id="ARBA00022692"/>
    </source>
</evidence>
<name>A0A0L0MD02_9BURK</name>
<keyword evidence="10 13" id="KW-0472">Membrane</keyword>
<dbReference type="AlphaFoldDB" id="A0A0L0MD02"/>
<comment type="subunit">
    <text evidence="11">Part of an enzyme complex containing four subunits: a flavoprotein, an iron-sulfur protein, plus two membrane-anchoring proteins, SdhC and SdhD. The complex can form homotrimers.</text>
</comment>
<organism evidence="14 15">
    <name type="scientific">Candidatus Burkholderia verschuerenii</name>
    <dbReference type="NCBI Taxonomy" id="242163"/>
    <lineage>
        <taxon>Bacteria</taxon>
        <taxon>Pseudomonadati</taxon>
        <taxon>Pseudomonadota</taxon>
        <taxon>Betaproteobacteria</taxon>
        <taxon>Burkholderiales</taxon>
        <taxon>Burkholderiaceae</taxon>
        <taxon>Burkholderia</taxon>
    </lineage>
</organism>
<evidence type="ECO:0000256" key="1">
    <source>
        <dbReference type="ARBA" id="ARBA00004050"/>
    </source>
</evidence>
<dbReference type="InterPro" id="IPR000701">
    <property type="entry name" value="SuccDH_FuR_B_TM-su"/>
</dbReference>
<keyword evidence="7 12" id="KW-0479">Metal-binding</keyword>
<evidence type="ECO:0000256" key="9">
    <source>
        <dbReference type="ARBA" id="ARBA00023004"/>
    </source>
</evidence>
<dbReference type="SUPFAM" id="SSF81343">
    <property type="entry name" value="Fumarate reductase respiratory complex transmembrane subunits"/>
    <property type="match status" value="1"/>
</dbReference>
<evidence type="ECO:0000313" key="15">
    <source>
        <dbReference type="Proteomes" id="UP000036959"/>
    </source>
</evidence>
<dbReference type="PATRIC" id="fig|242163.4.peg.282"/>
<comment type="function">
    <text evidence="1">Membrane-anchoring subunit of succinate dehydrogenase (SDH).</text>
</comment>
<evidence type="ECO:0000256" key="5">
    <source>
        <dbReference type="ARBA" id="ARBA00022617"/>
    </source>
</evidence>
<keyword evidence="15" id="KW-1185">Reference proteome</keyword>
<evidence type="ECO:0000256" key="11">
    <source>
        <dbReference type="ARBA" id="ARBA00025912"/>
    </source>
</evidence>
<feature type="transmembrane region" description="Helical" evidence="13">
    <location>
        <begin position="33"/>
        <end position="53"/>
    </location>
</feature>
<evidence type="ECO:0000256" key="12">
    <source>
        <dbReference type="PIRSR" id="PIRSR000178-1"/>
    </source>
</evidence>
<dbReference type="GO" id="GO:0006099">
    <property type="term" value="P:tricarboxylic acid cycle"/>
    <property type="evidence" value="ECO:0007669"/>
    <property type="project" value="InterPro"/>
</dbReference>
<evidence type="ECO:0000256" key="3">
    <source>
        <dbReference type="ARBA" id="ARBA00007244"/>
    </source>
</evidence>
<keyword evidence="9 12" id="KW-0408">Iron</keyword>
<keyword evidence="5 12" id="KW-0349">Heme</keyword>
<reference evidence="15" key="1">
    <citation type="submission" date="2015-06" db="EMBL/GenBank/DDBJ databases">
        <title>Comparative genomics of Burkholderia leaf nodule symbionts.</title>
        <authorList>
            <person name="Carlier A."/>
            <person name="Eberl L."/>
            <person name="Pinto-Carbo M."/>
        </authorList>
    </citation>
    <scope>NUCLEOTIDE SEQUENCE [LARGE SCALE GENOMIC DNA]</scope>
    <source>
        <strain evidence="15">UZHbot4</strain>
    </source>
</reference>
<evidence type="ECO:0000256" key="7">
    <source>
        <dbReference type="ARBA" id="ARBA00022723"/>
    </source>
</evidence>
<keyword evidence="8 13" id="KW-1133">Transmembrane helix</keyword>
<dbReference type="InterPro" id="IPR014314">
    <property type="entry name" value="Succ_DH_cytb556"/>
</dbReference>
<evidence type="ECO:0000313" key="14">
    <source>
        <dbReference type="EMBL" id="KND59864.1"/>
    </source>
</evidence>
<dbReference type="Pfam" id="PF01127">
    <property type="entry name" value="Sdh_cyt"/>
    <property type="match status" value="1"/>
</dbReference>
<dbReference type="EMBL" id="LFJJ01000095">
    <property type="protein sequence ID" value="KND59864.1"/>
    <property type="molecule type" value="Genomic_DNA"/>
</dbReference>
<dbReference type="Gene3D" id="1.20.1300.10">
    <property type="entry name" value="Fumarate reductase/succinate dehydrogenase, transmembrane subunit"/>
    <property type="match status" value="1"/>
</dbReference>